<protein>
    <submittedName>
        <fullName evidence="1">Uncharacterized protein</fullName>
    </submittedName>
</protein>
<proteinExistence type="predicted"/>
<reference evidence="1" key="1">
    <citation type="submission" date="2015-12" db="EMBL/GenBank/DDBJ databases">
        <title>De novo transcriptome assembly of four potential Pierce s Disease insect vectors from Arizona vineyards.</title>
        <authorList>
            <person name="Tassone E.E."/>
        </authorList>
    </citation>
    <scope>NUCLEOTIDE SEQUENCE</scope>
</reference>
<sequence>MDSPHELASWIVPFYESRPEFLYKMRTCIAARGFEEDSAEEIRFSMEYFKKEVFPRIEDYVNFPSERNRIIDASYKMKRIFEETSEEIDYALNDKPSTRKIIKPVYKKSSKFKARKS</sequence>
<dbReference type="EMBL" id="GEDC01004793">
    <property type="protein sequence ID" value="JAS32505.1"/>
    <property type="molecule type" value="Transcribed_RNA"/>
</dbReference>
<gene>
    <name evidence="1" type="ORF">g.363</name>
</gene>
<accession>A0A1B6E3L1</accession>
<dbReference type="AlphaFoldDB" id="A0A1B6E3L1"/>
<organism evidence="1">
    <name type="scientific">Clastoptera arizonana</name>
    <name type="common">Arizona spittle bug</name>
    <dbReference type="NCBI Taxonomy" id="38151"/>
    <lineage>
        <taxon>Eukaryota</taxon>
        <taxon>Metazoa</taxon>
        <taxon>Ecdysozoa</taxon>
        <taxon>Arthropoda</taxon>
        <taxon>Hexapoda</taxon>
        <taxon>Insecta</taxon>
        <taxon>Pterygota</taxon>
        <taxon>Neoptera</taxon>
        <taxon>Paraneoptera</taxon>
        <taxon>Hemiptera</taxon>
        <taxon>Auchenorrhyncha</taxon>
        <taxon>Cercopoidea</taxon>
        <taxon>Clastopteridae</taxon>
        <taxon>Clastoptera</taxon>
    </lineage>
</organism>
<evidence type="ECO:0000313" key="1">
    <source>
        <dbReference type="EMBL" id="JAS32505.1"/>
    </source>
</evidence>
<name>A0A1B6E3L1_9HEMI</name>